<organism evidence="2 3">
    <name type="scientific">Hymenoscyphus fraxineus</name>
    <dbReference type="NCBI Taxonomy" id="746836"/>
    <lineage>
        <taxon>Eukaryota</taxon>
        <taxon>Fungi</taxon>
        <taxon>Dikarya</taxon>
        <taxon>Ascomycota</taxon>
        <taxon>Pezizomycotina</taxon>
        <taxon>Leotiomycetes</taxon>
        <taxon>Helotiales</taxon>
        <taxon>Helotiaceae</taxon>
        <taxon>Hymenoscyphus</taxon>
    </lineage>
</organism>
<evidence type="ECO:0000313" key="3">
    <source>
        <dbReference type="Proteomes" id="UP000696280"/>
    </source>
</evidence>
<dbReference type="EMBL" id="CAJVRL010000048">
    <property type="protein sequence ID" value="CAG8952888.1"/>
    <property type="molecule type" value="Genomic_DNA"/>
</dbReference>
<feature type="domain" description="Heterokaryon incompatibility" evidence="1">
    <location>
        <begin position="21"/>
        <end position="108"/>
    </location>
</feature>
<evidence type="ECO:0000313" key="2">
    <source>
        <dbReference type="EMBL" id="CAG8952888.1"/>
    </source>
</evidence>
<dbReference type="AlphaFoldDB" id="A0A9N9KUH5"/>
<dbReference type="PANTHER" id="PTHR10622">
    <property type="entry name" value="HET DOMAIN-CONTAINING PROTEIN"/>
    <property type="match status" value="1"/>
</dbReference>
<dbReference type="Pfam" id="PF06985">
    <property type="entry name" value="HET"/>
    <property type="match status" value="1"/>
</dbReference>
<evidence type="ECO:0000259" key="1">
    <source>
        <dbReference type="Pfam" id="PF06985"/>
    </source>
</evidence>
<dbReference type="Proteomes" id="UP000696280">
    <property type="component" value="Unassembled WGS sequence"/>
</dbReference>
<proteinExistence type="predicted"/>
<dbReference type="OrthoDB" id="674604at2759"/>
<dbReference type="PANTHER" id="PTHR10622:SF10">
    <property type="entry name" value="HET DOMAIN-CONTAINING PROTEIN"/>
    <property type="match status" value="1"/>
</dbReference>
<keyword evidence="3" id="KW-1185">Reference proteome</keyword>
<accession>A0A9N9KUH5</accession>
<reference evidence="2" key="1">
    <citation type="submission" date="2021-07" db="EMBL/GenBank/DDBJ databases">
        <authorList>
            <person name="Durling M."/>
        </authorList>
    </citation>
    <scope>NUCLEOTIDE SEQUENCE</scope>
</reference>
<comment type="caution">
    <text evidence="2">The sequence shown here is derived from an EMBL/GenBank/DDBJ whole genome shotgun (WGS) entry which is preliminary data.</text>
</comment>
<gene>
    <name evidence="2" type="ORF">HYFRA_00007602</name>
</gene>
<protein>
    <recommendedName>
        <fullName evidence="1">Heterokaryon incompatibility domain-containing protein</fullName>
    </recommendedName>
</protein>
<name>A0A9N9KUH5_9HELO</name>
<dbReference type="InterPro" id="IPR010730">
    <property type="entry name" value="HET"/>
</dbReference>
<sequence length="571" mass="64060">MRLLNTSTLTLEEFYGAVPKYAILSHRWEKEEVSFQAMNAGRAGGYEKINRSCSQAMDDGLRYIWVDTCCIDKTSSAELSEAINSMFLWYRNAEVCYAYLSDVDEDSELSESLWFTRGWTLQELLAPSKVVFYGHGWTLLGTRESLKIRLSDITGISSLDNFQSASIAQKMSWASKRITTRVEDMAYCLLGLFGIYMPPLYGEGKNAFLRLQLEILSTSDDESIFAWTEDLPESGMLASSPASFCDSGDVVQMGVGGIDRLPYYMTNKGLRVKGNAFAISFPVRRFQLPINCRKEYQLAITLGYIHGDQYYRLPRLLVPNVGSNSRNTERVLYVRQRDFKTPYLADGVPGRYEFLFKDNSMKGKTGLLGAISRWGAKSQLETRTVDSGRFSEEVMLSFFISPSLPGNWAVALYETEENSLFGIMVYFDEGYHVGIHALSLAELGLLGMSPKLSTGRLRKEMGQINEVSMRPDSTDLGNGGSDAQPGVGAFFADKMKAIVKKQAEGADLTHILYLTMEATFRRLINEEPREPFSQTVQLATSSPVITVHCELKEGPHLGRQCFEVVFAPYSR</sequence>